<dbReference type="EMBL" id="DWWL01000076">
    <property type="protein sequence ID" value="HJC48678.1"/>
    <property type="molecule type" value="Genomic_DNA"/>
</dbReference>
<dbReference type="AlphaFoldDB" id="A0A9D2PGZ2"/>
<dbReference type="Gene3D" id="2.20.28.30">
    <property type="entry name" value="RNA polymerase ii, chain L"/>
    <property type="match status" value="1"/>
</dbReference>
<gene>
    <name evidence="1" type="ORF">IAA04_11555</name>
</gene>
<reference evidence="1" key="2">
    <citation type="submission" date="2021-04" db="EMBL/GenBank/DDBJ databases">
        <authorList>
            <person name="Gilroy R."/>
        </authorList>
    </citation>
    <scope>NUCLEOTIDE SEQUENCE</scope>
    <source>
        <strain evidence="1">CHK183-5548</strain>
    </source>
</reference>
<evidence type="ECO:0000313" key="2">
    <source>
        <dbReference type="Proteomes" id="UP000823883"/>
    </source>
</evidence>
<dbReference type="Proteomes" id="UP000823883">
    <property type="component" value="Unassembled WGS sequence"/>
</dbReference>
<name>A0A9D2PGZ2_9FIRM</name>
<proteinExistence type="predicted"/>
<comment type="caution">
    <text evidence="1">The sequence shown here is derived from an EMBL/GenBank/DDBJ whole genome shotgun (WGS) entry which is preliminary data.</text>
</comment>
<protein>
    <submittedName>
        <fullName evidence="1">Uncharacterized protein</fullName>
    </submittedName>
</protein>
<sequence length="85" mass="9627">MNRKKFQIKMELAMVKPVCIGAVFLGIFFFAAGRWAAALCMLLGSYLLEKSMYRCPACKKKLDMKYPLPKGARCPFCGAVLREKK</sequence>
<accession>A0A9D2PGZ2</accession>
<organism evidence="1 2">
    <name type="scientific">Candidatus Lachnoclostridium pullistercoris</name>
    <dbReference type="NCBI Taxonomy" id="2838632"/>
    <lineage>
        <taxon>Bacteria</taxon>
        <taxon>Bacillati</taxon>
        <taxon>Bacillota</taxon>
        <taxon>Clostridia</taxon>
        <taxon>Lachnospirales</taxon>
        <taxon>Lachnospiraceae</taxon>
    </lineage>
</organism>
<evidence type="ECO:0000313" key="1">
    <source>
        <dbReference type="EMBL" id="HJC48678.1"/>
    </source>
</evidence>
<reference evidence="1" key="1">
    <citation type="journal article" date="2021" name="PeerJ">
        <title>Extensive microbial diversity within the chicken gut microbiome revealed by metagenomics and culture.</title>
        <authorList>
            <person name="Gilroy R."/>
            <person name="Ravi A."/>
            <person name="Getino M."/>
            <person name="Pursley I."/>
            <person name="Horton D.L."/>
            <person name="Alikhan N.F."/>
            <person name="Baker D."/>
            <person name="Gharbi K."/>
            <person name="Hall N."/>
            <person name="Watson M."/>
            <person name="Adriaenssens E.M."/>
            <person name="Foster-Nyarko E."/>
            <person name="Jarju S."/>
            <person name="Secka A."/>
            <person name="Antonio M."/>
            <person name="Oren A."/>
            <person name="Chaudhuri R.R."/>
            <person name="La Ragione R."/>
            <person name="Hildebrand F."/>
            <person name="Pallen M.J."/>
        </authorList>
    </citation>
    <scope>NUCLEOTIDE SEQUENCE</scope>
    <source>
        <strain evidence="1">CHK183-5548</strain>
    </source>
</reference>